<dbReference type="GO" id="GO:0005829">
    <property type="term" value="C:cytosol"/>
    <property type="evidence" value="ECO:0007669"/>
    <property type="project" value="TreeGrafter"/>
</dbReference>
<feature type="domain" description="Fumarate lyase N-terminal" evidence="6">
    <location>
        <begin position="14"/>
        <end position="301"/>
    </location>
</feature>
<dbReference type="Pfam" id="PF00206">
    <property type="entry name" value="Lyase_1"/>
    <property type="match status" value="1"/>
</dbReference>
<evidence type="ECO:0000256" key="2">
    <source>
        <dbReference type="ARBA" id="ARBA00004941"/>
    </source>
</evidence>
<sequence>MATLWQVGGGEGLDPAVDRFLSSLAVDARLVFEDIECSQAHAIMLGEQGIIPQVDASALVDELAKIRKDLQSGALAVDQSAEDVHSFLEAELTRRLGDIGKSIHAGRSRNDQVAAAFKLHVRNACRQTRARVLDAISACLYVAERNIETLMPGYTHLQRAQHVTLAHHVLAWCAALERDADRFADAATRANESPLGAGALAGSGLSVDRERTAELIGFSRVSMNTMDAVADRDAAIEYAASAATLMMHLSRACEDIVLWASSEYSFVKISPRASTGSSIMPQKRNPDPAELIRGKAGRVFGNLQALLVMEKGLPYAYNRDLQEDKALFFEIEETINGALEAFKVLVQSIEPDAGRMRAALDEGYLEATDVAEFLVKAGVPFRTAYQAAKLLVQRCVDEQKSLRAITQADLAVHEAFEKAGANAAELAEYLEPQACVARRMQTGGPAPLRTREQIDRLRAWLHLATR</sequence>
<proteinExistence type="inferred from homology"/>
<comment type="catalytic activity">
    <reaction evidence="1 5">
        <text>2-(N(omega)-L-arginino)succinate = fumarate + L-arginine</text>
        <dbReference type="Rhea" id="RHEA:24020"/>
        <dbReference type="ChEBI" id="CHEBI:29806"/>
        <dbReference type="ChEBI" id="CHEBI:32682"/>
        <dbReference type="ChEBI" id="CHEBI:57472"/>
        <dbReference type="EC" id="4.3.2.1"/>
    </reaction>
</comment>
<dbReference type="InterPro" id="IPR009049">
    <property type="entry name" value="Argininosuccinate_lyase"/>
</dbReference>
<keyword evidence="4 5" id="KW-0055">Arginine biosynthesis</keyword>
<dbReference type="SUPFAM" id="SSF48557">
    <property type="entry name" value="L-aspartase-like"/>
    <property type="match status" value="1"/>
</dbReference>
<dbReference type="Gene3D" id="1.10.40.30">
    <property type="entry name" value="Fumarase/aspartase (C-terminal domain)"/>
    <property type="match status" value="1"/>
</dbReference>
<accession>A0A3P3XG41</accession>
<dbReference type="NCBIfam" id="TIGR00838">
    <property type="entry name" value="argH"/>
    <property type="match status" value="1"/>
</dbReference>
<dbReference type="GO" id="GO:0004056">
    <property type="term" value="F:argininosuccinate lyase activity"/>
    <property type="evidence" value="ECO:0007669"/>
    <property type="project" value="UniProtKB-UniRule"/>
</dbReference>
<feature type="domain" description="Argininosuccinate lyase C-terminal" evidence="7">
    <location>
        <begin position="364"/>
        <end position="437"/>
    </location>
</feature>
<dbReference type="AlphaFoldDB" id="A0A3P3XG41"/>
<keyword evidence="5" id="KW-0028">Amino-acid biosynthesis</keyword>
<dbReference type="Gene3D" id="1.20.200.10">
    <property type="entry name" value="Fumarase/aspartase (Central domain)"/>
    <property type="match status" value="1"/>
</dbReference>
<name>A0A3P3XG41_9SPIR</name>
<comment type="similarity">
    <text evidence="5">Belongs to the lyase 1 family. Argininosuccinate lyase subfamily.</text>
</comment>
<dbReference type="FunFam" id="1.20.200.10:FF:000015">
    <property type="entry name" value="argininosuccinate lyase isoform X2"/>
    <property type="match status" value="1"/>
</dbReference>
<evidence type="ECO:0000256" key="1">
    <source>
        <dbReference type="ARBA" id="ARBA00000985"/>
    </source>
</evidence>
<comment type="pathway">
    <text evidence="2 5">Amino-acid biosynthesis; L-arginine biosynthesis; L-arginine from L-ornithine and carbamoyl phosphate: step 3/3.</text>
</comment>
<dbReference type="Gene3D" id="1.10.275.10">
    <property type="entry name" value="Fumarase/aspartase (N-terminal domain)"/>
    <property type="match status" value="1"/>
</dbReference>
<reference evidence="8" key="1">
    <citation type="submission" date="2017-02" db="EMBL/GenBank/DDBJ databases">
        <authorList>
            <person name="Regsiter A."/>
            <person name="William W."/>
        </authorList>
    </citation>
    <scope>NUCLEOTIDE SEQUENCE</scope>
    <source>
        <strain evidence="8">Bib</strain>
    </source>
</reference>
<dbReference type="InterPro" id="IPR008948">
    <property type="entry name" value="L-Aspartase-like"/>
</dbReference>
<evidence type="ECO:0000259" key="6">
    <source>
        <dbReference type="Pfam" id="PF00206"/>
    </source>
</evidence>
<dbReference type="GO" id="GO:0042450">
    <property type="term" value="P:L-arginine biosynthetic process via ornithine"/>
    <property type="evidence" value="ECO:0007669"/>
    <property type="project" value="UniProtKB-UniRule"/>
</dbReference>
<evidence type="ECO:0000259" key="7">
    <source>
        <dbReference type="Pfam" id="PF14698"/>
    </source>
</evidence>
<dbReference type="PANTHER" id="PTHR43814">
    <property type="entry name" value="ARGININOSUCCINATE LYASE"/>
    <property type="match status" value="1"/>
</dbReference>
<gene>
    <name evidence="5" type="primary">argH</name>
    <name evidence="8" type="ORF">SPIROBIBN47_150099</name>
</gene>
<dbReference type="PANTHER" id="PTHR43814:SF1">
    <property type="entry name" value="ARGININOSUCCINATE LYASE"/>
    <property type="match status" value="1"/>
</dbReference>
<organism evidence="8">
    <name type="scientific">uncultured spirochete</name>
    <dbReference type="NCBI Taxonomy" id="156406"/>
    <lineage>
        <taxon>Bacteria</taxon>
        <taxon>Pseudomonadati</taxon>
        <taxon>Spirochaetota</taxon>
        <taxon>Spirochaetia</taxon>
        <taxon>Spirochaetales</taxon>
        <taxon>environmental samples</taxon>
    </lineage>
</organism>
<evidence type="ECO:0000313" key="8">
    <source>
        <dbReference type="EMBL" id="SLM10705.1"/>
    </source>
</evidence>
<dbReference type="PRINTS" id="PR00149">
    <property type="entry name" value="FUMRATELYASE"/>
</dbReference>
<dbReference type="UniPathway" id="UPA00068">
    <property type="reaction ID" value="UER00114"/>
</dbReference>
<protein>
    <recommendedName>
        <fullName evidence="3 5">Argininosuccinate lyase</fullName>
        <shortName evidence="5">ASAL</shortName>
        <ecNumber evidence="3 5">4.3.2.1</ecNumber>
    </recommendedName>
    <alternativeName>
        <fullName evidence="5">Arginosuccinase</fullName>
    </alternativeName>
</protein>
<dbReference type="EMBL" id="FWDM01000007">
    <property type="protein sequence ID" value="SLM10705.1"/>
    <property type="molecule type" value="Genomic_DNA"/>
</dbReference>
<evidence type="ECO:0000256" key="3">
    <source>
        <dbReference type="ARBA" id="ARBA00012338"/>
    </source>
</evidence>
<keyword evidence="5 8" id="KW-0456">Lyase</keyword>
<evidence type="ECO:0000256" key="4">
    <source>
        <dbReference type="ARBA" id="ARBA00022571"/>
    </source>
</evidence>
<keyword evidence="5" id="KW-0963">Cytoplasm</keyword>
<evidence type="ECO:0000256" key="5">
    <source>
        <dbReference type="HAMAP-Rule" id="MF_00006"/>
    </source>
</evidence>
<dbReference type="PRINTS" id="PR00145">
    <property type="entry name" value="ARGSUCLYASE"/>
</dbReference>
<dbReference type="PROSITE" id="PS00163">
    <property type="entry name" value="FUMARATE_LYASES"/>
    <property type="match status" value="1"/>
</dbReference>
<dbReference type="InterPro" id="IPR029419">
    <property type="entry name" value="Arg_succ_lyase_C"/>
</dbReference>
<dbReference type="InterPro" id="IPR022761">
    <property type="entry name" value="Fumarate_lyase_N"/>
</dbReference>
<dbReference type="InterPro" id="IPR024083">
    <property type="entry name" value="Fumarase/histidase_N"/>
</dbReference>
<dbReference type="EC" id="4.3.2.1" evidence="3 5"/>
<dbReference type="CDD" id="cd01359">
    <property type="entry name" value="Argininosuccinate_lyase"/>
    <property type="match status" value="1"/>
</dbReference>
<dbReference type="Pfam" id="PF14698">
    <property type="entry name" value="ASL_C2"/>
    <property type="match status" value="1"/>
</dbReference>
<dbReference type="InterPro" id="IPR020557">
    <property type="entry name" value="Fumarate_lyase_CS"/>
</dbReference>
<comment type="subcellular location">
    <subcellularLocation>
        <location evidence="5">Cytoplasm</location>
    </subcellularLocation>
</comment>
<dbReference type="HAMAP" id="MF_00006">
    <property type="entry name" value="Arg_succ_lyase"/>
    <property type="match status" value="1"/>
</dbReference>
<dbReference type="InterPro" id="IPR000362">
    <property type="entry name" value="Fumarate_lyase_fam"/>
</dbReference>